<dbReference type="EMBL" id="MUYA01000004">
    <property type="protein sequence ID" value="OOR99821.1"/>
    <property type="molecule type" value="Genomic_DNA"/>
</dbReference>
<keyword evidence="2" id="KW-1185">Reference proteome</keyword>
<protein>
    <submittedName>
        <fullName evidence="1">Uncharacterized protein</fullName>
    </submittedName>
</protein>
<dbReference type="Proteomes" id="UP000190867">
    <property type="component" value="Unassembled WGS sequence"/>
</dbReference>
<dbReference type="RefSeq" id="WP_078236410.1">
    <property type="nucleotide sequence ID" value="NZ_MUYA01000004.1"/>
</dbReference>
<comment type="caution">
    <text evidence="1">The sequence shown here is derived from an EMBL/GenBank/DDBJ whole genome shotgun (WGS) entry which is preliminary data.</text>
</comment>
<evidence type="ECO:0000313" key="2">
    <source>
        <dbReference type="Proteomes" id="UP000190867"/>
    </source>
</evidence>
<dbReference type="AlphaFoldDB" id="A0A1T0ATD5"/>
<organism evidence="1 2">
    <name type="scientific">Haemophilus paracuniculus</name>
    <dbReference type="NCBI Taxonomy" id="734"/>
    <lineage>
        <taxon>Bacteria</taxon>
        <taxon>Pseudomonadati</taxon>
        <taxon>Pseudomonadota</taxon>
        <taxon>Gammaproteobacteria</taxon>
        <taxon>Pasteurellales</taxon>
        <taxon>Pasteurellaceae</taxon>
        <taxon>Haemophilus</taxon>
    </lineage>
</organism>
<dbReference type="OrthoDB" id="1494734at2"/>
<accession>A0A1T0ATD5</accession>
<dbReference type="STRING" id="734.B0187_03150"/>
<reference evidence="1 2" key="1">
    <citation type="submission" date="2017-02" db="EMBL/GenBank/DDBJ databases">
        <title>Draft genome sequence of Haemophilus paracuniculus CCUG 43573 type strain.</title>
        <authorList>
            <person name="Engstrom-Jakobsson H."/>
            <person name="Salva-Serra F."/>
            <person name="Thorell K."/>
            <person name="Gonzales-Siles L."/>
            <person name="Karlsson R."/>
            <person name="Boulund F."/>
            <person name="Engstrand L."/>
            <person name="Kristiansson E."/>
            <person name="Moore E."/>
        </authorList>
    </citation>
    <scope>NUCLEOTIDE SEQUENCE [LARGE SCALE GENOMIC DNA]</scope>
    <source>
        <strain evidence="1 2">CCUG 43573</strain>
    </source>
</reference>
<gene>
    <name evidence="1" type="ORF">B0187_03150</name>
</gene>
<name>A0A1T0ATD5_9PAST</name>
<proteinExistence type="predicted"/>
<evidence type="ECO:0000313" key="1">
    <source>
        <dbReference type="EMBL" id="OOR99821.1"/>
    </source>
</evidence>
<sequence length="170" mass="19941">MQHPFTLIHWFGPFQLDEILENAEWKYQSGLYFATGKLKGSRSESEILYCGISEQSYASRFKFHHKLPLITRELEIWLGQVISTPYPSHQGAYKAYLKEPERLLTYFMQPALNEKNTIFVPREGTVLNCWFKPNKQPRKNRLATTLNLPDVMSWNGSQWRSGNLIIEENE</sequence>